<organism evidence="1">
    <name type="scientific">Rhizophora mucronata</name>
    <name type="common">Asiatic mangrove</name>
    <dbReference type="NCBI Taxonomy" id="61149"/>
    <lineage>
        <taxon>Eukaryota</taxon>
        <taxon>Viridiplantae</taxon>
        <taxon>Streptophyta</taxon>
        <taxon>Embryophyta</taxon>
        <taxon>Tracheophyta</taxon>
        <taxon>Spermatophyta</taxon>
        <taxon>Magnoliopsida</taxon>
        <taxon>eudicotyledons</taxon>
        <taxon>Gunneridae</taxon>
        <taxon>Pentapetalae</taxon>
        <taxon>rosids</taxon>
        <taxon>fabids</taxon>
        <taxon>Malpighiales</taxon>
        <taxon>Rhizophoraceae</taxon>
        <taxon>Rhizophora</taxon>
    </lineage>
</organism>
<dbReference type="AlphaFoldDB" id="A0A2P2PYF5"/>
<proteinExistence type="predicted"/>
<name>A0A2P2PYF5_RHIMU</name>
<protein>
    <submittedName>
        <fullName evidence="1">Uncharacterized protein</fullName>
    </submittedName>
</protein>
<dbReference type="EMBL" id="GGEC01079297">
    <property type="protein sequence ID" value="MBX59781.1"/>
    <property type="molecule type" value="Transcribed_RNA"/>
</dbReference>
<evidence type="ECO:0000313" key="1">
    <source>
        <dbReference type="EMBL" id="MBX59781.1"/>
    </source>
</evidence>
<accession>A0A2P2PYF5</accession>
<reference evidence="1" key="1">
    <citation type="submission" date="2018-02" db="EMBL/GenBank/DDBJ databases">
        <title>Rhizophora mucronata_Transcriptome.</title>
        <authorList>
            <person name="Meera S.P."/>
            <person name="Sreeshan A."/>
            <person name="Augustine A."/>
        </authorList>
    </citation>
    <scope>NUCLEOTIDE SEQUENCE</scope>
    <source>
        <tissue evidence="1">Leaf</tissue>
    </source>
</reference>
<sequence length="45" mass="4939">MNMSSSLTVGAKYSLKLKGAYLNNPHVKCESLMLLFLQGFMLGDS</sequence>